<proteinExistence type="predicted"/>
<accession>A0A7S2CWH9</accession>
<feature type="signal peptide" evidence="1">
    <location>
        <begin position="1"/>
        <end position="19"/>
    </location>
</feature>
<organism evidence="2">
    <name type="scientific">Alexandrium andersonii</name>
    <dbReference type="NCBI Taxonomy" id="327968"/>
    <lineage>
        <taxon>Eukaryota</taxon>
        <taxon>Sar</taxon>
        <taxon>Alveolata</taxon>
        <taxon>Dinophyceae</taxon>
        <taxon>Gonyaulacales</taxon>
        <taxon>Pyrocystaceae</taxon>
        <taxon>Alexandrium</taxon>
    </lineage>
</organism>
<dbReference type="EMBL" id="HBGQ01041800">
    <property type="protein sequence ID" value="CAD9435339.1"/>
    <property type="molecule type" value="Transcribed_RNA"/>
</dbReference>
<keyword evidence="1" id="KW-0732">Signal</keyword>
<dbReference type="AlphaFoldDB" id="A0A7S2CWH9"/>
<feature type="chain" id="PRO_5030690113" evidence="1">
    <location>
        <begin position="20"/>
        <end position="263"/>
    </location>
</feature>
<reference evidence="2" key="1">
    <citation type="submission" date="2021-01" db="EMBL/GenBank/DDBJ databases">
        <authorList>
            <person name="Corre E."/>
            <person name="Pelletier E."/>
            <person name="Niang G."/>
            <person name="Scheremetjew M."/>
            <person name="Finn R."/>
            <person name="Kale V."/>
            <person name="Holt S."/>
            <person name="Cochrane G."/>
            <person name="Meng A."/>
            <person name="Brown T."/>
            <person name="Cohen L."/>
        </authorList>
    </citation>
    <scope>NUCLEOTIDE SEQUENCE</scope>
    <source>
        <strain evidence="2">CCMP2222</strain>
    </source>
</reference>
<protein>
    <submittedName>
        <fullName evidence="2">Uncharacterized protein</fullName>
    </submittedName>
</protein>
<gene>
    <name evidence="2" type="ORF">AAND1436_LOCUS20420</name>
</gene>
<sequence length="263" mass="29179">MLRRLPSFLVAALLPLAECVVDDAAALIQVSGRDDPAPWPKALARSLAGAAVDDTAGNILICTSYPELCVQPFDCGNLTMREINDLKRHAMAPDGHANLQMWCAVPMFAKYINTCIVRKDLVAAAHVQFKWAMDHKDEGADELDASYCFIEGHCKDTTVTSETTLEEADRLCDTRFGSGGWGRESLEAIKKNEVKNFIRHPGSVSAKNGFQDRGMTTPLVKTACAMGNYHCDLIYCRETYCKTDYYIQKYSHLAPKKSSLFKL</sequence>
<evidence type="ECO:0000313" key="2">
    <source>
        <dbReference type="EMBL" id="CAD9435339.1"/>
    </source>
</evidence>
<evidence type="ECO:0000256" key="1">
    <source>
        <dbReference type="SAM" id="SignalP"/>
    </source>
</evidence>
<name>A0A7S2CWH9_9DINO</name>